<feature type="compositionally biased region" description="Basic and acidic residues" evidence="1">
    <location>
        <begin position="547"/>
        <end position="561"/>
    </location>
</feature>
<dbReference type="InParanoid" id="A0A0C2TP48"/>
<reference evidence="2 3" key="1">
    <citation type="submission" date="2014-04" db="EMBL/GenBank/DDBJ databases">
        <title>Evolutionary Origins and Diversification of the Mycorrhizal Mutualists.</title>
        <authorList>
            <consortium name="DOE Joint Genome Institute"/>
            <consortium name="Mycorrhizal Genomics Consortium"/>
            <person name="Kohler A."/>
            <person name="Kuo A."/>
            <person name="Nagy L.G."/>
            <person name="Floudas D."/>
            <person name="Copeland A."/>
            <person name="Barry K.W."/>
            <person name="Cichocki N."/>
            <person name="Veneault-Fourrey C."/>
            <person name="LaButti K."/>
            <person name="Lindquist E.A."/>
            <person name="Lipzen A."/>
            <person name="Lundell T."/>
            <person name="Morin E."/>
            <person name="Murat C."/>
            <person name="Riley R."/>
            <person name="Ohm R."/>
            <person name="Sun H."/>
            <person name="Tunlid A."/>
            <person name="Henrissat B."/>
            <person name="Grigoriev I.V."/>
            <person name="Hibbett D.S."/>
            <person name="Martin F."/>
        </authorList>
    </citation>
    <scope>NUCLEOTIDE SEQUENCE [LARGE SCALE GENOMIC DNA]</scope>
    <source>
        <strain evidence="2 3">Koide BX008</strain>
    </source>
</reference>
<feature type="region of interest" description="Disordered" evidence="1">
    <location>
        <begin position="286"/>
        <end position="360"/>
    </location>
</feature>
<dbReference type="HOGENOM" id="CLU_012434_0_0_1"/>
<feature type="compositionally biased region" description="Basic and acidic residues" evidence="1">
    <location>
        <begin position="419"/>
        <end position="431"/>
    </location>
</feature>
<keyword evidence="3" id="KW-1185">Reference proteome</keyword>
<gene>
    <name evidence="2" type="ORF">M378DRAFT_844931</name>
</gene>
<dbReference type="OrthoDB" id="2587563at2759"/>
<dbReference type="EMBL" id="KN818227">
    <property type="protein sequence ID" value="KIL68974.1"/>
    <property type="molecule type" value="Genomic_DNA"/>
</dbReference>
<dbReference type="Proteomes" id="UP000054549">
    <property type="component" value="Unassembled WGS sequence"/>
</dbReference>
<accession>A0A0C2TP48</accession>
<feature type="compositionally biased region" description="Polar residues" evidence="1">
    <location>
        <begin position="570"/>
        <end position="594"/>
    </location>
</feature>
<feature type="region of interest" description="Disordered" evidence="1">
    <location>
        <begin position="380"/>
        <end position="633"/>
    </location>
</feature>
<evidence type="ECO:0000313" key="3">
    <source>
        <dbReference type="Proteomes" id="UP000054549"/>
    </source>
</evidence>
<dbReference type="AlphaFoldDB" id="A0A0C2TP48"/>
<organism evidence="2 3">
    <name type="scientific">Amanita muscaria (strain Koide BX008)</name>
    <dbReference type="NCBI Taxonomy" id="946122"/>
    <lineage>
        <taxon>Eukaryota</taxon>
        <taxon>Fungi</taxon>
        <taxon>Dikarya</taxon>
        <taxon>Basidiomycota</taxon>
        <taxon>Agaricomycotina</taxon>
        <taxon>Agaricomycetes</taxon>
        <taxon>Agaricomycetidae</taxon>
        <taxon>Agaricales</taxon>
        <taxon>Pluteineae</taxon>
        <taxon>Amanitaceae</taxon>
        <taxon>Amanita</taxon>
    </lineage>
</organism>
<dbReference type="Gene3D" id="1.10.10.2670">
    <property type="entry name" value="E3 ubiquitin-protein ligase"/>
    <property type="match status" value="1"/>
</dbReference>
<dbReference type="STRING" id="946122.A0A0C2TP48"/>
<name>A0A0C2TP48_AMAMK</name>
<evidence type="ECO:0008006" key="4">
    <source>
        <dbReference type="Google" id="ProtNLM"/>
    </source>
</evidence>
<evidence type="ECO:0000313" key="2">
    <source>
        <dbReference type="EMBL" id="KIL68974.1"/>
    </source>
</evidence>
<feature type="compositionally biased region" description="Polar residues" evidence="1">
    <location>
        <begin position="614"/>
        <end position="627"/>
    </location>
</feature>
<proteinExistence type="predicted"/>
<dbReference type="InterPro" id="IPR042065">
    <property type="entry name" value="E3_ELL-like"/>
</dbReference>
<feature type="compositionally biased region" description="Polar residues" evidence="1">
    <location>
        <begin position="432"/>
        <end position="446"/>
    </location>
</feature>
<evidence type="ECO:0000256" key="1">
    <source>
        <dbReference type="SAM" id="MobiDB-lite"/>
    </source>
</evidence>
<protein>
    <recommendedName>
        <fullName evidence="4">RNA polymerase II elongation factor ELL N-terminal domain-containing protein</fullName>
    </recommendedName>
</protein>
<feature type="compositionally biased region" description="Polar residues" evidence="1">
    <location>
        <begin position="303"/>
        <end position="333"/>
    </location>
</feature>
<sequence length="720" mass="79053">MPLPPDCALSLLGYSRPGDTVPSKPKQAIIIRLSTEILDALESSPDAIKLDFSECPILWAGSTHFTMNAAKENLHHELYLRAASAAKKNAPLKLHANVVGKFQVERQLDNDVRSRLRKTTKTLQEQRQERGIIQLEAPPAHLASKTSKKSAAGVKNKQPRLLSNLAKTSSRDPAAFKAKNAAPMPVQRRMIQLLAVQDRTAEEIVKSLSGLDFAPSDRLGILDLLEQLAEVSSNEGGVNSKPSKLYRLKLKTWTDFRPIEWDWSTEHERSTVSTRFESALRRMSIPESNTVRKHPLHRDGKDNLSSLPATTKQSVPTPRVASGSSKTETSQRALATVGAKDKRVKSGKIDPGNEQISKDGTIHAGRSLSAHGKIQAHETIPLPPAPKASAPLRKPPGSGFRSSKASTPTTSPPATDNPVRGHRDGGSKNRETPSLLQGQSVATTAGRQLEPNAAARRTHKTDADTGRSHSVSKKIPESMGKGGADSRVVEAEGTVQKRRTITRDLEGNDTRAPIPKKRKVDRNLVDNPYPSSNENGPGGQVSKKIVKKSEPSVRHKLKDDPIPASRHQTKASSPSSSLLHDNFSSGQNANTKPVASSRRRRSPIYTSSDDDNESMQTSKDVTSQQALPTDHASLRRRYNKSYSEYLTAFQKLVTVKNKIDGILGTRDANNANFVSESEVDTELMDPEEFRRLCSRHKRLRDELESIQQLFSQNNARVIAT</sequence>
<feature type="compositionally biased region" description="Low complexity" evidence="1">
    <location>
        <begin position="387"/>
        <end position="414"/>
    </location>
</feature>